<gene>
    <name evidence="1" type="ORF">BWK72_19425</name>
</gene>
<dbReference type="EMBL" id="MTEI01000026">
    <property type="protein sequence ID" value="OQW85974.1"/>
    <property type="molecule type" value="Genomic_DNA"/>
</dbReference>
<accession>A0A1W9KQ62</accession>
<dbReference type="Proteomes" id="UP000192505">
    <property type="component" value="Unassembled WGS sequence"/>
</dbReference>
<reference evidence="1 2" key="1">
    <citation type="submission" date="2017-01" db="EMBL/GenBank/DDBJ databases">
        <title>Novel large sulfur bacteria in the metagenomes of groundwater-fed chemosynthetic microbial mats in the Lake Huron basin.</title>
        <authorList>
            <person name="Sharrar A.M."/>
            <person name="Flood B.E."/>
            <person name="Bailey J.V."/>
            <person name="Jones D.S."/>
            <person name="Biddanda B."/>
            <person name="Ruberg S.A."/>
            <person name="Marcus D.N."/>
            <person name="Dick G.J."/>
        </authorList>
    </citation>
    <scope>NUCLEOTIDE SEQUENCE [LARGE SCALE GENOMIC DNA]</scope>
    <source>
        <strain evidence="1">A7</strain>
    </source>
</reference>
<dbReference type="AlphaFoldDB" id="A0A1W9KQ62"/>
<evidence type="ECO:0000313" key="1">
    <source>
        <dbReference type="EMBL" id="OQW85974.1"/>
    </source>
</evidence>
<comment type="caution">
    <text evidence="1">The sequence shown here is derived from an EMBL/GenBank/DDBJ whole genome shotgun (WGS) entry which is preliminary data.</text>
</comment>
<name>A0A1W9KQ62_9BURK</name>
<protein>
    <submittedName>
        <fullName evidence="1">Uncharacterized protein</fullName>
    </submittedName>
</protein>
<sequence>MELQVSGRVTNYKDVEMALLWTAAGFLEDEKSFKKLRGHADLKILINSLRPASEQLKKAA</sequence>
<proteinExistence type="predicted"/>
<evidence type="ECO:0000313" key="2">
    <source>
        <dbReference type="Proteomes" id="UP000192505"/>
    </source>
</evidence>
<organism evidence="1 2">
    <name type="scientific">Rhodoferax ferrireducens</name>
    <dbReference type="NCBI Taxonomy" id="192843"/>
    <lineage>
        <taxon>Bacteria</taxon>
        <taxon>Pseudomonadati</taxon>
        <taxon>Pseudomonadota</taxon>
        <taxon>Betaproteobacteria</taxon>
        <taxon>Burkholderiales</taxon>
        <taxon>Comamonadaceae</taxon>
        <taxon>Rhodoferax</taxon>
    </lineage>
</organism>